<reference evidence="2 3" key="1">
    <citation type="journal article" date="2018" name="BMC Genomics">
        <title>The genome of Naegleria lovaniensis, the basis for a comparative approach to unravel pathogenicity factors of the human pathogenic amoeba N. fowleri.</title>
        <authorList>
            <person name="Liechti N."/>
            <person name="Schurch N."/>
            <person name="Bruggmann R."/>
            <person name="Wittwer M."/>
        </authorList>
    </citation>
    <scope>NUCLEOTIDE SEQUENCE [LARGE SCALE GENOMIC DNA]</scope>
    <source>
        <strain evidence="2 3">ATCC 30569</strain>
    </source>
</reference>
<dbReference type="EMBL" id="PYSW02000016">
    <property type="protein sequence ID" value="KAG2386338.1"/>
    <property type="molecule type" value="Genomic_DNA"/>
</dbReference>
<evidence type="ECO:0000313" key="2">
    <source>
        <dbReference type="EMBL" id="KAG2386338.1"/>
    </source>
</evidence>
<feature type="region of interest" description="Disordered" evidence="1">
    <location>
        <begin position="49"/>
        <end position="88"/>
    </location>
</feature>
<dbReference type="Proteomes" id="UP000816034">
    <property type="component" value="Unassembled WGS sequence"/>
</dbReference>
<dbReference type="RefSeq" id="XP_044550330.1">
    <property type="nucleotide sequence ID" value="XM_044692239.1"/>
</dbReference>
<feature type="region of interest" description="Disordered" evidence="1">
    <location>
        <begin position="163"/>
        <end position="193"/>
    </location>
</feature>
<dbReference type="GeneID" id="68095239"/>
<organism evidence="2 3">
    <name type="scientific">Naegleria lovaniensis</name>
    <name type="common">Amoeba</name>
    <dbReference type="NCBI Taxonomy" id="51637"/>
    <lineage>
        <taxon>Eukaryota</taxon>
        <taxon>Discoba</taxon>
        <taxon>Heterolobosea</taxon>
        <taxon>Tetramitia</taxon>
        <taxon>Eutetramitia</taxon>
        <taxon>Vahlkampfiidae</taxon>
        <taxon>Naegleria</taxon>
    </lineage>
</organism>
<feature type="compositionally biased region" description="Low complexity" evidence="1">
    <location>
        <begin position="163"/>
        <end position="179"/>
    </location>
</feature>
<comment type="caution">
    <text evidence="2">The sequence shown here is derived from an EMBL/GenBank/DDBJ whole genome shotgun (WGS) entry which is preliminary data.</text>
</comment>
<proteinExistence type="predicted"/>
<feature type="compositionally biased region" description="Polar residues" evidence="1">
    <location>
        <begin position="369"/>
        <end position="389"/>
    </location>
</feature>
<feature type="compositionally biased region" description="Low complexity" evidence="1">
    <location>
        <begin position="49"/>
        <end position="61"/>
    </location>
</feature>
<name>A0AA88GUR0_NAELO</name>
<sequence length="781" mass="89915">MSFKSSSIQQQQSSSKYKVGDYKTRLPLTALLLPVPARYYSVILPSSTTTATTTNSCSPVTAATGWNNPESSSPRSVNGAEYSSPRLSSYEQRSPVLTNFLQQDRSASTSHSFRWSLNLTNPTLGCYSISEHRLHLEAKWRQSNRISRISDSLASNGYLSNTITTNSVSNSSSDSSSSSLNENDKIGSLMSGNDIPSPLKGHSSLGALSNRNVVELNFEKEESTFGSVETLRNRYLDFVKMQGKENKRRPAQDLDIDFEVKLMFLDYMYDGPLRKPSKNLKDVPTLMNALETYCHNIVFNFDGWHASSEKSDEPYPYLKYTVEKIIPKRYSWFCHDRFSTFLKNRYENNLTNSYPPLRSDEIHLKDSSETTTNTMSPRSLSNSREQQTTAYPEPKQMIVGLLDEIHMLCDMFFYDLEDLFVLFQEKYQNYVHHWVEIGLKNDHLPLHVIEVYRKKLEYNETMQSQLTIDSRDFLSTNIIDKDWKFLRYLSKEYSPDWYISYQEKRGNVIQWSTKQDYSTDKQQLRTAKVIDYYDLPIQDVVKTFCCDNHFSNVIEDVKYYDYNPINFSNSHQKYPSTTVSGVFNLKQLFSKRPIEMVLSSKTTFVGNELTEHMLMYRSCEIPALDAQRKKKNKPKYMGLRFITKVDTNRTRCVELRCGNIGGMANANLIINNPLVNKKVAKSICTNMRRHLAQAQQEGFPFPSLENNLARVWMDYCKQYCNIDVKELFGTSSNSTLTCCSQPTEQKVVEKKLKVTESSSTSELKELEPITVTNSPRVITYN</sequence>
<feature type="compositionally biased region" description="Polar residues" evidence="1">
    <location>
        <begin position="64"/>
        <end position="76"/>
    </location>
</feature>
<accession>A0AA88GUR0</accession>
<keyword evidence="3" id="KW-1185">Reference proteome</keyword>
<dbReference type="AlphaFoldDB" id="A0AA88GUR0"/>
<feature type="region of interest" description="Disordered" evidence="1">
    <location>
        <begin position="361"/>
        <end position="389"/>
    </location>
</feature>
<evidence type="ECO:0000313" key="3">
    <source>
        <dbReference type="Proteomes" id="UP000816034"/>
    </source>
</evidence>
<evidence type="ECO:0000256" key="1">
    <source>
        <dbReference type="SAM" id="MobiDB-lite"/>
    </source>
</evidence>
<gene>
    <name evidence="2" type="ORF">C9374_002784</name>
</gene>
<protein>
    <submittedName>
        <fullName evidence="2">Uncharacterized protein</fullName>
    </submittedName>
</protein>